<proteinExistence type="predicted"/>
<dbReference type="Pfam" id="PF00069">
    <property type="entry name" value="Pkinase"/>
    <property type="match status" value="1"/>
</dbReference>
<feature type="domain" description="Protein kinase" evidence="3">
    <location>
        <begin position="10"/>
        <end position="279"/>
    </location>
</feature>
<dbReference type="InterPro" id="IPR008271">
    <property type="entry name" value="Ser/Thr_kinase_AS"/>
</dbReference>
<dbReference type="InterPro" id="IPR000719">
    <property type="entry name" value="Prot_kinase_dom"/>
</dbReference>
<dbReference type="FunFam" id="1.10.510.10:FF:002490">
    <property type="entry name" value="CAMK family protein kinase"/>
    <property type="match status" value="1"/>
</dbReference>
<dbReference type="GO" id="GO:0005524">
    <property type="term" value="F:ATP binding"/>
    <property type="evidence" value="ECO:0007669"/>
    <property type="project" value="UniProtKB-KW"/>
</dbReference>
<dbReference type="OrthoDB" id="4062651at2759"/>
<accession>A2FAQ0</accession>
<evidence type="ECO:0000256" key="2">
    <source>
        <dbReference type="ARBA" id="ARBA00022840"/>
    </source>
</evidence>
<dbReference type="Gene3D" id="1.10.510.10">
    <property type="entry name" value="Transferase(Phosphotransferase) domain 1"/>
    <property type="match status" value="1"/>
</dbReference>
<dbReference type="SUPFAM" id="SSF56112">
    <property type="entry name" value="Protein kinase-like (PK-like)"/>
    <property type="match status" value="1"/>
</dbReference>
<reference evidence="4" key="2">
    <citation type="journal article" date="2007" name="Science">
        <title>Draft genome sequence of the sexually transmitted pathogen Trichomonas vaginalis.</title>
        <authorList>
            <person name="Carlton J.M."/>
            <person name="Hirt R.P."/>
            <person name="Silva J.C."/>
            <person name="Delcher A.L."/>
            <person name="Schatz M."/>
            <person name="Zhao Q."/>
            <person name="Wortman J.R."/>
            <person name="Bidwell S.L."/>
            <person name="Alsmark U.C.M."/>
            <person name="Besteiro S."/>
            <person name="Sicheritz-Ponten T."/>
            <person name="Noel C.J."/>
            <person name="Dacks J.B."/>
            <person name="Foster P.G."/>
            <person name="Simillion C."/>
            <person name="Van de Peer Y."/>
            <person name="Miranda-Saavedra D."/>
            <person name="Barton G.J."/>
            <person name="Westrop G.D."/>
            <person name="Mueller S."/>
            <person name="Dessi D."/>
            <person name="Fiori P.L."/>
            <person name="Ren Q."/>
            <person name="Paulsen I."/>
            <person name="Zhang H."/>
            <person name="Bastida-Corcuera F.D."/>
            <person name="Simoes-Barbosa A."/>
            <person name="Brown M.T."/>
            <person name="Hayes R.D."/>
            <person name="Mukherjee M."/>
            <person name="Okumura C.Y."/>
            <person name="Schneider R."/>
            <person name="Smith A.J."/>
            <person name="Vanacova S."/>
            <person name="Villalvazo M."/>
            <person name="Haas B.J."/>
            <person name="Pertea M."/>
            <person name="Feldblyum T.V."/>
            <person name="Utterback T.R."/>
            <person name="Shu C.L."/>
            <person name="Osoegawa K."/>
            <person name="de Jong P.J."/>
            <person name="Hrdy I."/>
            <person name="Horvathova L."/>
            <person name="Zubacova Z."/>
            <person name="Dolezal P."/>
            <person name="Malik S.B."/>
            <person name="Logsdon J.M. Jr."/>
            <person name="Henze K."/>
            <person name="Gupta A."/>
            <person name="Wang C.C."/>
            <person name="Dunne R.L."/>
            <person name="Upcroft J.A."/>
            <person name="Upcroft P."/>
            <person name="White O."/>
            <person name="Salzberg S.L."/>
            <person name="Tang P."/>
            <person name="Chiu C.-H."/>
            <person name="Lee Y.-S."/>
            <person name="Embley T.M."/>
            <person name="Coombs G.H."/>
            <person name="Mottram J.C."/>
            <person name="Tachezy J."/>
            <person name="Fraser-Liggett C.M."/>
            <person name="Johnson P.J."/>
        </authorList>
    </citation>
    <scope>NUCLEOTIDE SEQUENCE [LARGE SCALE GENOMIC DNA]</scope>
    <source>
        <strain evidence="4">G3</strain>
    </source>
</reference>
<sequence length="343" mass="39269">MLNGTMYKDYIPYSHVATTANSQVFLATKVNDSSFKTYIMKIVQRTHRNPKAISNLEGEIRIMQKIDHPSIIKLLDVIYDQDEVTLVIEYGENGDLVKYLNEKGVIDLNTTLSIMRDIFDAIAYLHARNIAHRDIKLENIVITAEGKPKLIDLGLSKEYINNENPNNEPLQERSGKILKTTFCGTYEYMAPELFEKHVFYDPFAADVWAAGMCLYVLYNGFFPWVDSEFGALDQIRRTKISIPKTWPAIIRRVVSMSLEIDPCKRAKAKDILNEMDNFMNNKEIPMPKLFSNEVCKSSPAVLQQKSKASPIRKRKIIVPNILKMMPPKYSDSKGNDSILCIMK</sequence>
<organism evidence="4 5">
    <name type="scientific">Trichomonas vaginalis (strain ATCC PRA-98 / G3)</name>
    <dbReference type="NCBI Taxonomy" id="412133"/>
    <lineage>
        <taxon>Eukaryota</taxon>
        <taxon>Metamonada</taxon>
        <taxon>Parabasalia</taxon>
        <taxon>Trichomonadida</taxon>
        <taxon>Trichomonadidae</taxon>
        <taxon>Trichomonas</taxon>
    </lineage>
</organism>
<keyword evidence="4" id="KW-0418">Kinase</keyword>
<dbReference type="KEGG" id="tva:4755826"/>
<dbReference type="VEuPathDB" id="TrichDB:TVAGG3_0310640"/>
<protein>
    <submittedName>
        <fullName evidence="4">CAMK family protein kinase</fullName>
    </submittedName>
</protein>
<dbReference type="GO" id="GO:0004674">
    <property type="term" value="F:protein serine/threonine kinase activity"/>
    <property type="evidence" value="ECO:0000318"/>
    <property type="project" value="GO_Central"/>
</dbReference>
<dbReference type="VEuPathDB" id="TrichDB:TVAG_275460"/>
<keyword evidence="2" id="KW-0067">ATP-binding</keyword>
<dbReference type="RefSeq" id="XP_001310966.1">
    <property type="nucleotide sequence ID" value="XM_001310965.1"/>
</dbReference>
<dbReference type="SMR" id="A2FAQ0"/>
<dbReference type="PANTHER" id="PTHR24346:SF30">
    <property type="entry name" value="MATERNAL EMBRYONIC LEUCINE ZIPPER KINASE"/>
    <property type="match status" value="1"/>
</dbReference>
<dbReference type="OMA" id="GECPNES"/>
<dbReference type="GO" id="GO:0051726">
    <property type="term" value="P:regulation of cell cycle"/>
    <property type="evidence" value="ECO:0000318"/>
    <property type="project" value="GO_Central"/>
</dbReference>
<dbReference type="Proteomes" id="UP000001542">
    <property type="component" value="Unassembled WGS sequence"/>
</dbReference>
<dbReference type="PROSITE" id="PS00108">
    <property type="entry name" value="PROTEIN_KINASE_ST"/>
    <property type="match status" value="1"/>
</dbReference>
<dbReference type="PROSITE" id="PS50011">
    <property type="entry name" value="PROTEIN_KINASE_DOM"/>
    <property type="match status" value="1"/>
</dbReference>
<dbReference type="eggNOG" id="KOG0586">
    <property type="taxonomic scope" value="Eukaryota"/>
</dbReference>
<evidence type="ECO:0000313" key="5">
    <source>
        <dbReference type="Proteomes" id="UP000001542"/>
    </source>
</evidence>
<evidence type="ECO:0000256" key="1">
    <source>
        <dbReference type="ARBA" id="ARBA00022741"/>
    </source>
</evidence>
<dbReference type="InParanoid" id="A2FAQ0"/>
<dbReference type="AlphaFoldDB" id="A2FAQ0"/>
<dbReference type="InterPro" id="IPR011009">
    <property type="entry name" value="Kinase-like_dom_sf"/>
</dbReference>
<keyword evidence="5" id="KW-1185">Reference proteome</keyword>
<reference evidence="4" key="1">
    <citation type="submission" date="2006-10" db="EMBL/GenBank/DDBJ databases">
        <authorList>
            <person name="Amadeo P."/>
            <person name="Zhao Q."/>
            <person name="Wortman J."/>
            <person name="Fraser-Liggett C."/>
            <person name="Carlton J."/>
        </authorList>
    </citation>
    <scope>NUCLEOTIDE SEQUENCE</scope>
    <source>
        <strain evidence="4">G3</strain>
    </source>
</reference>
<gene>
    <name evidence="4" type="ORF">TVAG_275460</name>
</gene>
<dbReference type="STRING" id="5722.A2FAQ0"/>
<keyword evidence="4" id="KW-0808">Transferase</keyword>
<evidence type="ECO:0000259" key="3">
    <source>
        <dbReference type="PROSITE" id="PS50011"/>
    </source>
</evidence>
<dbReference type="PANTHER" id="PTHR24346">
    <property type="entry name" value="MAP/MICROTUBULE AFFINITY-REGULATING KINASE"/>
    <property type="match status" value="1"/>
</dbReference>
<evidence type="ECO:0000313" key="4">
    <source>
        <dbReference type="EMBL" id="EAX98036.1"/>
    </source>
</evidence>
<dbReference type="SMART" id="SM00220">
    <property type="entry name" value="S_TKc"/>
    <property type="match status" value="1"/>
</dbReference>
<name>A2FAQ0_TRIV3</name>
<keyword evidence="1" id="KW-0547">Nucleotide-binding</keyword>
<dbReference type="EMBL" id="DS113691">
    <property type="protein sequence ID" value="EAX98036.1"/>
    <property type="molecule type" value="Genomic_DNA"/>
</dbReference>